<dbReference type="PANTHER" id="PTHR23062:SF3">
    <property type="entry name" value="ANF_RECEPTOR DOMAIN-CONTAINING PROTEIN-RELATED"/>
    <property type="match status" value="1"/>
</dbReference>
<proteinExistence type="predicted"/>
<keyword evidence="4" id="KW-1185">Reference proteome</keyword>
<dbReference type="PhylomeDB" id="Q9XUC9"/>
<evidence type="ECO:0000256" key="1">
    <source>
        <dbReference type="SAM" id="SignalP"/>
    </source>
</evidence>
<dbReference type="RefSeq" id="NP_507836.1">
    <property type="nucleotide sequence ID" value="NM_075435.3"/>
</dbReference>
<dbReference type="SMR" id="Q9XUC9"/>
<reference evidence="3 4" key="1">
    <citation type="journal article" date="1998" name="Science">
        <title>Genome sequence of the nematode C. elegans: a platform for investigating biology.</title>
        <authorList>
            <consortium name="The C. elegans sequencing consortium"/>
            <person name="Sulson J.E."/>
            <person name="Waterston R."/>
        </authorList>
    </citation>
    <scope>NUCLEOTIDE SEQUENCE [LARGE SCALE GENOMIC DNA]</scope>
    <source>
        <strain evidence="3 4">Bristol N2</strain>
    </source>
</reference>
<evidence type="ECO:0000313" key="4">
    <source>
        <dbReference type="Proteomes" id="UP000001940"/>
    </source>
</evidence>
<dbReference type="GeneID" id="187486"/>
<dbReference type="OrthoDB" id="5837296at2759"/>
<feature type="domain" description="C-type lectin" evidence="2">
    <location>
        <begin position="29"/>
        <end position="146"/>
    </location>
</feature>
<name>Q9XUC9_CAEEL</name>
<dbReference type="WormBase" id="M162.2">
    <property type="protein sequence ID" value="CE18892"/>
    <property type="gene ID" value="WBGene00010928"/>
    <property type="gene designation" value="clec-258"/>
</dbReference>
<dbReference type="UCSC" id="M162.2">
    <property type="organism name" value="c. elegans"/>
</dbReference>
<evidence type="ECO:0000313" key="3">
    <source>
        <dbReference type="EMBL" id="CAB05254.1"/>
    </source>
</evidence>
<dbReference type="EMBL" id="BX284605">
    <property type="protein sequence ID" value="CAB05254.1"/>
    <property type="molecule type" value="Genomic_DNA"/>
</dbReference>
<evidence type="ECO:0000313" key="5">
    <source>
        <dbReference type="WormBase" id="M162.2"/>
    </source>
</evidence>
<dbReference type="Proteomes" id="UP000001940">
    <property type="component" value="Chromosome V"/>
</dbReference>
<accession>Q9XUC9</accession>
<dbReference type="CDD" id="cd00037">
    <property type="entry name" value="CLECT"/>
    <property type="match status" value="1"/>
</dbReference>
<dbReference type="PaxDb" id="6239-M162.2"/>
<dbReference type="HOGENOM" id="CLU_057197_1_0_1"/>
<dbReference type="InParanoid" id="Q9XUC9"/>
<dbReference type="FunCoup" id="Q9XUC9">
    <property type="interactions" value="4"/>
</dbReference>
<evidence type="ECO:0000259" key="2">
    <source>
        <dbReference type="PROSITE" id="PS50041"/>
    </source>
</evidence>
<dbReference type="PIR" id="T23772">
    <property type="entry name" value="T23772"/>
</dbReference>
<sequence length="170" mass="19234">MFPKLLFLAILIPSSLTDCPDIDGQTREIKGICYKFVTSLMKYEDARDWCHHHNPAGPSWLAYVPDQETSNFLAVYAGSIFGEGFKHFWIGLNRDPISKTLSWDTGLSVSYTNFGSNVAQNYFSENITNTKWNTLGDDEVHNFVCSYRPSTVPATVTRQPQARRLAAMKN</sequence>
<dbReference type="InterPro" id="IPR016187">
    <property type="entry name" value="CTDL_fold"/>
</dbReference>
<dbReference type="STRING" id="6239.M162.2.1"/>
<dbReference type="Pfam" id="PF00059">
    <property type="entry name" value="Lectin_C"/>
    <property type="match status" value="1"/>
</dbReference>
<dbReference type="InterPro" id="IPR016186">
    <property type="entry name" value="C-type_lectin-like/link_sf"/>
</dbReference>
<dbReference type="AlphaFoldDB" id="Q9XUC9"/>
<keyword evidence="1" id="KW-0732">Signal</keyword>
<dbReference type="Gene3D" id="3.10.100.10">
    <property type="entry name" value="Mannose-Binding Protein A, subunit A"/>
    <property type="match status" value="1"/>
</dbReference>
<feature type="chain" id="PRO_5004337726" evidence="1">
    <location>
        <begin position="18"/>
        <end position="170"/>
    </location>
</feature>
<dbReference type="DIP" id="DIP-25598N"/>
<dbReference type="SUPFAM" id="SSF56436">
    <property type="entry name" value="C-type lectin-like"/>
    <property type="match status" value="1"/>
</dbReference>
<feature type="signal peptide" evidence="1">
    <location>
        <begin position="1"/>
        <end position="17"/>
    </location>
</feature>
<dbReference type="InterPro" id="IPR001304">
    <property type="entry name" value="C-type_lectin-like"/>
</dbReference>
<dbReference type="eggNOG" id="KOG4297">
    <property type="taxonomic scope" value="Eukaryota"/>
</dbReference>
<dbReference type="CTD" id="187486"/>
<gene>
    <name evidence="3 5" type="primary">clec-258</name>
    <name evidence="3" type="ORF">CELE_M162.2</name>
    <name evidence="5" type="ORF">M162.2</name>
</gene>
<dbReference type="SMART" id="SM00034">
    <property type="entry name" value="CLECT"/>
    <property type="match status" value="1"/>
</dbReference>
<protein>
    <submittedName>
        <fullName evidence="3">C-type lectin domain-containing protein</fullName>
    </submittedName>
</protein>
<dbReference type="KEGG" id="cel:CELE_M162.2"/>
<organism evidence="3 4">
    <name type="scientific">Caenorhabditis elegans</name>
    <dbReference type="NCBI Taxonomy" id="6239"/>
    <lineage>
        <taxon>Eukaryota</taxon>
        <taxon>Metazoa</taxon>
        <taxon>Ecdysozoa</taxon>
        <taxon>Nematoda</taxon>
        <taxon>Chromadorea</taxon>
        <taxon>Rhabditida</taxon>
        <taxon>Rhabditina</taxon>
        <taxon>Rhabditomorpha</taxon>
        <taxon>Rhabditoidea</taxon>
        <taxon>Rhabditidae</taxon>
        <taxon>Peloderinae</taxon>
        <taxon>Caenorhabditis</taxon>
    </lineage>
</organism>
<dbReference type="PROSITE" id="PS50041">
    <property type="entry name" value="C_TYPE_LECTIN_2"/>
    <property type="match status" value="1"/>
</dbReference>
<dbReference type="PANTHER" id="PTHR23062">
    <property type="entry name" value="HYPOTHETICAL PROTEIN C.ELEGANS"/>
    <property type="match status" value="1"/>
</dbReference>
<dbReference type="Bgee" id="WBGene00010928">
    <property type="expression patterns" value="Expressed in pharyngeal muscle cell (C elegans) and 3 other cell types or tissues"/>
</dbReference>
<dbReference type="AGR" id="WB:WBGene00010928"/>